<feature type="transmembrane region" description="Helical" evidence="1">
    <location>
        <begin position="7"/>
        <end position="23"/>
    </location>
</feature>
<feature type="transmembrane region" description="Helical" evidence="1">
    <location>
        <begin position="129"/>
        <end position="149"/>
    </location>
</feature>
<keyword evidence="1" id="KW-0472">Membrane</keyword>
<dbReference type="HOGENOM" id="CLU_019631_0_0_1"/>
<dbReference type="RefSeq" id="XP_005836669.1">
    <property type="nucleotide sequence ID" value="XM_005836612.1"/>
</dbReference>
<dbReference type="InterPro" id="IPR052724">
    <property type="entry name" value="GT117_domain-containing"/>
</dbReference>
<dbReference type="KEGG" id="gtt:GUITHDRAFT_135861"/>
<proteinExistence type="predicted"/>
<feature type="transmembrane region" description="Helical" evidence="1">
    <location>
        <begin position="307"/>
        <end position="326"/>
    </location>
</feature>
<evidence type="ECO:0000313" key="2">
    <source>
        <dbReference type="EMBL" id="EKX49689.1"/>
    </source>
</evidence>
<gene>
    <name evidence="2" type="ORF">GUITHDRAFT_135861</name>
</gene>
<reference evidence="3" key="3">
    <citation type="submission" date="2016-03" db="UniProtKB">
        <authorList>
            <consortium name="EnsemblProtists"/>
        </authorList>
    </citation>
    <scope>IDENTIFICATION</scope>
</reference>
<reference evidence="2 4" key="1">
    <citation type="journal article" date="2012" name="Nature">
        <title>Algal genomes reveal evolutionary mosaicism and the fate of nucleomorphs.</title>
        <authorList>
            <consortium name="DOE Joint Genome Institute"/>
            <person name="Curtis B.A."/>
            <person name="Tanifuji G."/>
            <person name="Burki F."/>
            <person name="Gruber A."/>
            <person name="Irimia M."/>
            <person name="Maruyama S."/>
            <person name="Arias M.C."/>
            <person name="Ball S.G."/>
            <person name="Gile G.H."/>
            <person name="Hirakawa Y."/>
            <person name="Hopkins J.F."/>
            <person name="Kuo A."/>
            <person name="Rensing S.A."/>
            <person name="Schmutz J."/>
            <person name="Symeonidi A."/>
            <person name="Elias M."/>
            <person name="Eveleigh R.J."/>
            <person name="Herman E.K."/>
            <person name="Klute M.J."/>
            <person name="Nakayama T."/>
            <person name="Obornik M."/>
            <person name="Reyes-Prieto A."/>
            <person name="Armbrust E.V."/>
            <person name="Aves S.J."/>
            <person name="Beiko R.G."/>
            <person name="Coutinho P."/>
            <person name="Dacks J.B."/>
            <person name="Durnford D.G."/>
            <person name="Fast N.M."/>
            <person name="Green B.R."/>
            <person name="Grisdale C.J."/>
            <person name="Hempel F."/>
            <person name="Henrissat B."/>
            <person name="Hoppner M.P."/>
            <person name="Ishida K."/>
            <person name="Kim E."/>
            <person name="Koreny L."/>
            <person name="Kroth P.G."/>
            <person name="Liu Y."/>
            <person name="Malik S.B."/>
            <person name="Maier U.G."/>
            <person name="McRose D."/>
            <person name="Mock T."/>
            <person name="Neilson J.A."/>
            <person name="Onodera N.T."/>
            <person name="Poole A.M."/>
            <person name="Pritham E.J."/>
            <person name="Richards T.A."/>
            <person name="Rocap G."/>
            <person name="Roy S.W."/>
            <person name="Sarai C."/>
            <person name="Schaack S."/>
            <person name="Shirato S."/>
            <person name="Slamovits C.H."/>
            <person name="Spencer D.F."/>
            <person name="Suzuki S."/>
            <person name="Worden A.Z."/>
            <person name="Zauner S."/>
            <person name="Barry K."/>
            <person name="Bell C."/>
            <person name="Bharti A.K."/>
            <person name="Crow J.A."/>
            <person name="Grimwood J."/>
            <person name="Kramer R."/>
            <person name="Lindquist E."/>
            <person name="Lucas S."/>
            <person name="Salamov A."/>
            <person name="McFadden G.I."/>
            <person name="Lane C.E."/>
            <person name="Keeling P.J."/>
            <person name="Gray M.W."/>
            <person name="Grigoriev I.V."/>
            <person name="Archibald J.M."/>
        </authorList>
    </citation>
    <scope>NUCLEOTIDE SEQUENCE</scope>
    <source>
        <strain evidence="2 4">CCMP2712</strain>
    </source>
</reference>
<evidence type="ECO:0008006" key="5">
    <source>
        <dbReference type="Google" id="ProtNLM"/>
    </source>
</evidence>
<keyword evidence="1" id="KW-0812">Transmembrane</keyword>
<evidence type="ECO:0000313" key="3">
    <source>
        <dbReference type="EnsemblProtists" id="EKX49689"/>
    </source>
</evidence>
<dbReference type="EMBL" id="JH992981">
    <property type="protein sequence ID" value="EKX49689.1"/>
    <property type="molecule type" value="Genomic_DNA"/>
</dbReference>
<evidence type="ECO:0000313" key="4">
    <source>
        <dbReference type="Proteomes" id="UP000011087"/>
    </source>
</evidence>
<dbReference type="GeneID" id="17306376"/>
<dbReference type="InterPro" id="IPR021280">
    <property type="entry name" value="TMEM260-like"/>
</dbReference>
<sequence>MAPACKASVTFGLMSAVILLVYLKTLPPTIVGGDSGDIVVSAWKLSVPHPPGYPTITMIGHVFMHYLLPFGEPAWRMGVLNAIFAASSSLLLGLTAFELWDDTLSAATATILYSFSPLVWQYATTPEVFALNNLFVALLVAIYVKVLTAADKHAALRWTRLGVLCGGIALGNQHTIVILLVPIALDVGGAEEEEATAKTTGRFCSLSDSYLLLALLSAAHGDEIWGDVTTAGGLLRHLLRTEYGTFDLISGVDRSLSSALTSLLLYLLTLSRESSHLAIPSLLLSCWFAGSSAAGRDRKRVIVSRRLLLLWAAYASSTGGATFLSITPCNCCNSLNLAHRRRSYRGVLKRFHLQPNYLVFVLIAHLLAKVCRNAMRIAGGRKEEEEKENKKAKLDMQLPLSVAVVVIVTSLQVSSTLEPDVWVEKSRSE</sequence>
<dbReference type="Proteomes" id="UP000011087">
    <property type="component" value="Unassembled WGS sequence"/>
</dbReference>
<dbReference type="PANTHER" id="PTHR16214:SF3">
    <property type="entry name" value="TRANSMEMBRANE PROTEIN 260"/>
    <property type="match status" value="1"/>
</dbReference>
<dbReference type="PANTHER" id="PTHR16214">
    <property type="entry name" value="TRANSMEMBRANE PROTEIN 260"/>
    <property type="match status" value="1"/>
</dbReference>
<keyword evidence="4" id="KW-1185">Reference proteome</keyword>
<keyword evidence="1" id="KW-1133">Transmembrane helix</keyword>
<dbReference type="eggNOG" id="ENOG502QSIA">
    <property type="taxonomic scope" value="Eukaryota"/>
</dbReference>
<dbReference type="PaxDb" id="55529-EKX49689"/>
<protein>
    <recommendedName>
        <fullName evidence="5">DUF2723 domain-containing protein</fullName>
    </recommendedName>
</protein>
<dbReference type="Pfam" id="PF11028">
    <property type="entry name" value="TMEM260-like"/>
    <property type="match status" value="1"/>
</dbReference>
<name>L1JN33_GUITC</name>
<dbReference type="OrthoDB" id="197432at2759"/>
<dbReference type="EnsemblProtists" id="EKX49689">
    <property type="protein sequence ID" value="EKX49689"/>
    <property type="gene ID" value="GUITHDRAFT_135861"/>
</dbReference>
<feature type="transmembrane region" description="Helical" evidence="1">
    <location>
        <begin position="74"/>
        <end position="97"/>
    </location>
</feature>
<reference evidence="4" key="2">
    <citation type="submission" date="2012-11" db="EMBL/GenBank/DDBJ databases">
        <authorList>
            <person name="Kuo A."/>
            <person name="Curtis B.A."/>
            <person name="Tanifuji G."/>
            <person name="Burki F."/>
            <person name="Gruber A."/>
            <person name="Irimia M."/>
            <person name="Maruyama S."/>
            <person name="Arias M.C."/>
            <person name="Ball S.G."/>
            <person name="Gile G.H."/>
            <person name="Hirakawa Y."/>
            <person name="Hopkins J.F."/>
            <person name="Rensing S.A."/>
            <person name="Schmutz J."/>
            <person name="Symeonidi A."/>
            <person name="Elias M."/>
            <person name="Eveleigh R.J."/>
            <person name="Herman E.K."/>
            <person name="Klute M.J."/>
            <person name="Nakayama T."/>
            <person name="Obornik M."/>
            <person name="Reyes-Prieto A."/>
            <person name="Armbrust E.V."/>
            <person name="Aves S.J."/>
            <person name="Beiko R.G."/>
            <person name="Coutinho P."/>
            <person name="Dacks J.B."/>
            <person name="Durnford D.G."/>
            <person name="Fast N.M."/>
            <person name="Green B.R."/>
            <person name="Grisdale C."/>
            <person name="Hempe F."/>
            <person name="Henrissat B."/>
            <person name="Hoppner M.P."/>
            <person name="Ishida K.-I."/>
            <person name="Kim E."/>
            <person name="Koreny L."/>
            <person name="Kroth P.G."/>
            <person name="Liu Y."/>
            <person name="Malik S.-B."/>
            <person name="Maier U.G."/>
            <person name="McRose D."/>
            <person name="Mock T."/>
            <person name="Neilson J.A."/>
            <person name="Onodera N.T."/>
            <person name="Poole A.M."/>
            <person name="Pritham E.J."/>
            <person name="Richards T.A."/>
            <person name="Rocap G."/>
            <person name="Roy S.W."/>
            <person name="Sarai C."/>
            <person name="Schaack S."/>
            <person name="Shirato S."/>
            <person name="Slamovits C.H."/>
            <person name="Spencer D.F."/>
            <person name="Suzuki S."/>
            <person name="Worden A.Z."/>
            <person name="Zauner S."/>
            <person name="Barry K."/>
            <person name="Bell C."/>
            <person name="Bharti A.K."/>
            <person name="Crow J.A."/>
            <person name="Grimwood J."/>
            <person name="Kramer R."/>
            <person name="Lindquist E."/>
            <person name="Lucas S."/>
            <person name="Salamov A."/>
            <person name="McFadden G.I."/>
            <person name="Lane C.E."/>
            <person name="Keeling P.J."/>
            <person name="Gray M.W."/>
            <person name="Grigoriev I.V."/>
            <person name="Archibald J.M."/>
        </authorList>
    </citation>
    <scope>NUCLEOTIDE SEQUENCE</scope>
    <source>
        <strain evidence="4">CCMP2712</strain>
    </source>
</reference>
<organism evidence="2">
    <name type="scientific">Guillardia theta (strain CCMP2712)</name>
    <name type="common">Cryptophyte</name>
    <dbReference type="NCBI Taxonomy" id="905079"/>
    <lineage>
        <taxon>Eukaryota</taxon>
        <taxon>Cryptophyceae</taxon>
        <taxon>Pyrenomonadales</taxon>
        <taxon>Geminigeraceae</taxon>
        <taxon>Guillardia</taxon>
    </lineage>
</organism>
<evidence type="ECO:0000256" key="1">
    <source>
        <dbReference type="SAM" id="Phobius"/>
    </source>
</evidence>
<accession>L1JN33</accession>
<dbReference type="AlphaFoldDB" id="L1JN33"/>
<feature type="transmembrane region" description="Helical" evidence="1">
    <location>
        <begin position="357"/>
        <end position="375"/>
    </location>
</feature>